<keyword evidence="1" id="KW-0175">Coiled coil</keyword>
<dbReference type="STRING" id="451379.A0A0N5AAZ4"/>
<dbReference type="WBParaSite" id="SMUV_0000132001-mRNA-1">
    <property type="protein sequence ID" value="SMUV_0000132001-mRNA-1"/>
    <property type="gene ID" value="SMUV_0000132001"/>
</dbReference>
<evidence type="ECO:0000313" key="4">
    <source>
        <dbReference type="WBParaSite" id="SMUV_0000132001-mRNA-1"/>
    </source>
</evidence>
<evidence type="ECO:0000259" key="2">
    <source>
        <dbReference type="Pfam" id="PF25087"/>
    </source>
</evidence>
<feature type="coiled-coil region" evidence="1">
    <location>
        <begin position="568"/>
        <end position="602"/>
    </location>
</feature>
<sequence>CTIGRWVRVENTTVIGEDVVVKDELYVNGARVLPHKAISSSVPEPEIRMVGVALMSGEGTVLEREKANALLQFVVTLGLKVDVEAVNKLGDLAGRHIPMLAAIIYTKQMQYIATSVEPLEAYQKAKEVLIRSCSMLSPLEYLDEERAAGNDDFEICKFLLALLNELRCTYPEIFGSDPFLNSRLSNSCQRQIVDMLNYLDDPESWDSAQSWPAVLLEPLHSFYETPKTTRNRAVFSTGSLNQSPLSEVVSTPVARANRKELADLLGAKEIECDDLEKKVTQLEDMNNKLNLKIEGFFSKNGEFTKLRLENDYLTQKLQIAEQELKELKLSLNDKREQLRKNESHISDLLRNCDASREEIQKLEDKLKEKTDMIMRLRSDAEEVRSLKSENIQLERNLLHVRQTLEDELREVKSAWELEKDNARRKVMEYEEALAVADAHAHEMSAKLCVSERRNKLDPCRHSAVLMIEKILAMKSMVDAVRIDVVTLVDCTMKQVTDNVKALKSNAELQSNYSNMCHQYEKLLHSEGEWKCKARQYESAGEDWSKRYKRLEDMLKGVFEMFDSTASKATDYENKLAAMNSEVALLKEENASLKQKITKIQCSLGYHSNSLECSAIKEAEQLKNDSLANVLETSGNILRLRFGTEDEVDCEENKALNGVDFDSDTLAQFSLKTDALNFSRVQQQCFDSPCSNSSGRLSELHKRNLTVLPHLRTAAYAEALNTGVDENGFRNSKNFDLSRSIKKKASSFQKIKKSLFQSGSTSKKQPLNEVNNCLPLSWQRSKSGDREVRVAIVTVAVKWIMPTCKTLFTLWIIQNYLKDCFYVLRFLASSS</sequence>
<keyword evidence="3" id="KW-1185">Reference proteome</keyword>
<reference evidence="4" key="1">
    <citation type="submission" date="2017-02" db="UniProtKB">
        <authorList>
            <consortium name="WormBaseParasite"/>
        </authorList>
    </citation>
    <scope>IDENTIFICATION</scope>
</reference>
<organism evidence="3 4">
    <name type="scientific">Syphacia muris</name>
    <dbReference type="NCBI Taxonomy" id="451379"/>
    <lineage>
        <taxon>Eukaryota</taxon>
        <taxon>Metazoa</taxon>
        <taxon>Ecdysozoa</taxon>
        <taxon>Nematoda</taxon>
        <taxon>Chromadorea</taxon>
        <taxon>Rhabditida</taxon>
        <taxon>Spirurina</taxon>
        <taxon>Oxyuridomorpha</taxon>
        <taxon>Oxyuroidea</taxon>
        <taxon>Oxyuridae</taxon>
        <taxon>Syphacia</taxon>
    </lineage>
</organism>
<name>A0A0N5AAZ4_9BILA</name>
<evidence type="ECO:0000313" key="3">
    <source>
        <dbReference type="Proteomes" id="UP000046393"/>
    </source>
</evidence>
<protein>
    <submittedName>
        <fullName evidence="4">Dynactin domain-containing protein</fullName>
    </submittedName>
</protein>
<feature type="coiled-coil region" evidence="1">
    <location>
        <begin position="258"/>
        <end position="439"/>
    </location>
</feature>
<evidence type="ECO:0000256" key="1">
    <source>
        <dbReference type="SAM" id="Coils"/>
    </source>
</evidence>
<accession>A0A0N5AAZ4</accession>
<dbReference type="AlphaFoldDB" id="A0A0N5AAZ4"/>
<dbReference type="InterPro" id="IPR056729">
    <property type="entry name" value="GMPPB_C"/>
</dbReference>
<feature type="domain" description="Mannose-1-phosphate guanyltransferase C-terminal" evidence="2">
    <location>
        <begin position="1"/>
        <end position="47"/>
    </location>
</feature>
<dbReference type="Proteomes" id="UP000046393">
    <property type="component" value="Unplaced"/>
</dbReference>
<dbReference type="Pfam" id="PF25087">
    <property type="entry name" value="GMPPB_C"/>
    <property type="match status" value="1"/>
</dbReference>
<proteinExistence type="predicted"/>